<feature type="region of interest" description="Disordered" evidence="1">
    <location>
        <begin position="136"/>
        <end position="163"/>
    </location>
</feature>
<protein>
    <submittedName>
        <fullName evidence="2">Uncharacterized protein</fullName>
    </submittedName>
</protein>
<gene>
    <name evidence="2" type="ORF">SBA1_140107</name>
</gene>
<organism evidence="2 3">
    <name type="scientific">Candidatus Sulfotelmatobacter kueseliae</name>
    <dbReference type="NCBI Taxonomy" id="2042962"/>
    <lineage>
        <taxon>Bacteria</taxon>
        <taxon>Pseudomonadati</taxon>
        <taxon>Acidobacteriota</taxon>
        <taxon>Terriglobia</taxon>
        <taxon>Terriglobales</taxon>
        <taxon>Candidatus Korobacteraceae</taxon>
        <taxon>Candidatus Sulfotelmatobacter</taxon>
    </lineage>
</organism>
<dbReference type="Proteomes" id="UP000238701">
    <property type="component" value="Unassembled WGS sequence"/>
</dbReference>
<sequence length="163" mass="17944">MQSDNRKNVRLFAVLILSVLAVIVPAGTVSAKKQPKTYPEEGKVIAKGLHEYAVERYSHTYTVVTDARVYLLDCQEEPGLLESTGPDCGGDKKIQIGDVIHFRVDKGWAVIAVTGIDHPGGERQDFEQKLRILKEELNTDPKAANAPAVQPQTTDTKPPEPKQ</sequence>
<accession>A0A2U3K6E4</accession>
<name>A0A2U3K6E4_9BACT</name>
<dbReference type="AlphaFoldDB" id="A0A2U3K6E4"/>
<evidence type="ECO:0000313" key="3">
    <source>
        <dbReference type="Proteomes" id="UP000238701"/>
    </source>
</evidence>
<reference evidence="3" key="1">
    <citation type="submission" date="2018-02" db="EMBL/GenBank/DDBJ databases">
        <authorList>
            <person name="Hausmann B."/>
        </authorList>
    </citation>
    <scope>NUCLEOTIDE SEQUENCE [LARGE SCALE GENOMIC DNA]</scope>
    <source>
        <strain evidence="3">Peat soil MAG SbA1</strain>
    </source>
</reference>
<dbReference type="EMBL" id="OMOD01000046">
    <property type="protein sequence ID" value="SPF35216.1"/>
    <property type="molecule type" value="Genomic_DNA"/>
</dbReference>
<evidence type="ECO:0000313" key="2">
    <source>
        <dbReference type="EMBL" id="SPF35216.1"/>
    </source>
</evidence>
<evidence type="ECO:0000256" key="1">
    <source>
        <dbReference type="SAM" id="MobiDB-lite"/>
    </source>
</evidence>
<proteinExistence type="predicted"/>